<organism evidence="4 5">
    <name type="scientific">Candidatus Aphodoplasma excrementigallinarum</name>
    <dbReference type="NCBI Taxonomy" id="2840673"/>
    <lineage>
        <taxon>Bacteria</taxon>
        <taxon>Bacillati</taxon>
        <taxon>Bacillota</taxon>
        <taxon>Clostridia</taxon>
        <taxon>Eubacteriales</taxon>
        <taxon>Candidatus Aphodoplasma</taxon>
    </lineage>
</organism>
<dbReference type="AlphaFoldDB" id="A0A9D1NGM7"/>
<proteinExistence type="inferred from homology"/>
<dbReference type="Pfam" id="PF01408">
    <property type="entry name" value="GFO_IDH_MocA"/>
    <property type="match status" value="1"/>
</dbReference>
<accession>A0A9D1NGM7</accession>
<evidence type="ECO:0000313" key="5">
    <source>
        <dbReference type="Proteomes" id="UP000886743"/>
    </source>
</evidence>
<protein>
    <submittedName>
        <fullName evidence="4">Gfo/Idh/MocA family oxidoreductase</fullName>
    </submittedName>
</protein>
<feature type="domain" description="Gfo/Idh/MocA-like oxidoreductase C-terminal" evidence="3">
    <location>
        <begin position="136"/>
        <end position="352"/>
    </location>
</feature>
<dbReference type="SUPFAM" id="SSF51735">
    <property type="entry name" value="NAD(P)-binding Rossmann-fold domains"/>
    <property type="match status" value="1"/>
</dbReference>
<dbReference type="PANTHER" id="PTHR43249:SF1">
    <property type="entry name" value="D-GLUCOSIDE 3-DEHYDROGENASE"/>
    <property type="match status" value="1"/>
</dbReference>
<dbReference type="InterPro" id="IPR052515">
    <property type="entry name" value="Gfo/Idh/MocA_Oxidoreductase"/>
</dbReference>
<comment type="caution">
    <text evidence="4">The sequence shown here is derived from an EMBL/GenBank/DDBJ whole genome shotgun (WGS) entry which is preliminary data.</text>
</comment>
<name>A0A9D1NGM7_9FIRM</name>
<evidence type="ECO:0000259" key="2">
    <source>
        <dbReference type="Pfam" id="PF01408"/>
    </source>
</evidence>
<dbReference type="Pfam" id="PF02894">
    <property type="entry name" value="GFO_IDH_MocA_C"/>
    <property type="match status" value="1"/>
</dbReference>
<reference evidence="4" key="2">
    <citation type="journal article" date="2021" name="PeerJ">
        <title>Extensive microbial diversity within the chicken gut microbiome revealed by metagenomics and culture.</title>
        <authorList>
            <person name="Gilroy R."/>
            <person name="Ravi A."/>
            <person name="Getino M."/>
            <person name="Pursley I."/>
            <person name="Horton D.L."/>
            <person name="Alikhan N.F."/>
            <person name="Baker D."/>
            <person name="Gharbi K."/>
            <person name="Hall N."/>
            <person name="Watson M."/>
            <person name="Adriaenssens E.M."/>
            <person name="Foster-Nyarko E."/>
            <person name="Jarju S."/>
            <person name="Secka A."/>
            <person name="Antonio M."/>
            <person name="Oren A."/>
            <person name="Chaudhuri R.R."/>
            <person name="La Ragione R."/>
            <person name="Hildebrand F."/>
            <person name="Pallen M.J."/>
        </authorList>
    </citation>
    <scope>NUCLEOTIDE SEQUENCE</scope>
    <source>
        <strain evidence="4">4920</strain>
    </source>
</reference>
<gene>
    <name evidence="4" type="ORF">IAC74_03040</name>
</gene>
<dbReference type="InterPro" id="IPR036291">
    <property type="entry name" value="NAD(P)-bd_dom_sf"/>
</dbReference>
<dbReference type="PANTHER" id="PTHR43249">
    <property type="entry name" value="UDP-N-ACETYL-2-AMINO-2-DEOXY-D-GLUCURONATE OXIDASE"/>
    <property type="match status" value="1"/>
</dbReference>
<evidence type="ECO:0000313" key="4">
    <source>
        <dbReference type="EMBL" id="HIV02525.1"/>
    </source>
</evidence>
<dbReference type="EMBL" id="DVOF01000086">
    <property type="protein sequence ID" value="HIV02525.1"/>
    <property type="molecule type" value="Genomic_DNA"/>
</dbReference>
<feature type="domain" description="Gfo/Idh/MocA-like oxidoreductase N-terminal" evidence="2">
    <location>
        <begin position="4"/>
        <end position="123"/>
    </location>
</feature>
<dbReference type="SUPFAM" id="SSF55347">
    <property type="entry name" value="Glyceraldehyde-3-phosphate dehydrogenase-like, C-terminal domain"/>
    <property type="match status" value="1"/>
</dbReference>
<evidence type="ECO:0000259" key="3">
    <source>
        <dbReference type="Pfam" id="PF02894"/>
    </source>
</evidence>
<evidence type="ECO:0000256" key="1">
    <source>
        <dbReference type="ARBA" id="ARBA00010928"/>
    </source>
</evidence>
<sequence>MEKIRIGLVGAGSLSHEHTRVYQAMENVELVAVCDIKEGRAEEYAKQYGFARWYLDYHEMFAKEKLDAVSVCTWNCAHAEVTIAALDAGINVLCEKPMAMNAQEARAMQEAAERSNKLLMIGFVRRFMPSVKLLEEYIRAGELGDIYYITTGCLRRAGNPLGWFADKEKSGGGPLIDLGVHIIDMSRYLMGKPKPVSVSCMTYSGIGSRTNIKGMNRYTAADPSPNCNVEDMAVAMIRFDNGAVVHVETSFSSHLKEPKFWLDVFGSKAGAQTEPELELYSEKFDYLTDIKPVYEEDPSKGFSPIFEAEVRHFVDCVANGTACINPAEDGVVLMQILDAAYESARTGKEVAI</sequence>
<dbReference type="Proteomes" id="UP000886743">
    <property type="component" value="Unassembled WGS sequence"/>
</dbReference>
<dbReference type="Gene3D" id="3.30.360.10">
    <property type="entry name" value="Dihydrodipicolinate Reductase, domain 2"/>
    <property type="match status" value="1"/>
</dbReference>
<dbReference type="Gene3D" id="3.40.50.720">
    <property type="entry name" value="NAD(P)-binding Rossmann-like Domain"/>
    <property type="match status" value="1"/>
</dbReference>
<comment type="similarity">
    <text evidence="1">Belongs to the Gfo/Idh/MocA family.</text>
</comment>
<dbReference type="InterPro" id="IPR004104">
    <property type="entry name" value="Gfo/Idh/MocA-like_OxRdtase_C"/>
</dbReference>
<dbReference type="GO" id="GO:0000166">
    <property type="term" value="F:nucleotide binding"/>
    <property type="evidence" value="ECO:0007669"/>
    <property type="project" value="InterPro"/>
</dbReference>
<dbReference type="InterPro" id="IPR000683">
    <property type="entry name" value="Gfo/Idh/MocA-like_OxRdtase_N"/>
</dbReference>
<reference evidence="4" key="1">
    <citation type="submission" date="2020-10" db="EMBL/GenBank/DDBJ databases">
        <authorList>
            <person name="Gilroy R."/>
        </authorList>
    </citation>
    <scope>NUCLEOTIDE SEQUENCE</scope>
    <source>
        <strain evidence="4">4920</strain>
    </source>
</reference>